<dbReference type="Gene3D" id="3.30.70.1320">
    <property type="entry name" value="Multidrug efflux transporter AcrB pore domain like"/>
    <property type="match status" value="1"/>
</dbReference>
<dbReference type="InterPro" id="IPR004764">
    <property type="entry name" value="MdtF-like"/>
</dbReference>
<feature type="transmembrane region" description="Helical" evidence="9">
    <location>
        <begin position="540"/>
        <end position="558"/>
    </location>
</feature>
<dbReference type="GO" id="GO:0009636">
    <property type="term" value="P:response to toxic substance"/>
    <property type="evidence" value="ECO:0007669"/>
    <property type="project" value="UniProtKB-ARBA"/>
</dbReference>
<dbReference type="InterPro" id="IPR027463">
    <property type="entry name" value="AcrB_DN_DC_subdom"/>
</dbReference>
<evidence type="ECO:0000256" key="9">
    <source>
        <dbReference type="RuleBase" id="RU364070"/>
    </source>
</evidence>
<evidence type="ECO:0000256" key="2">
    <source>
        <dbReference type="ARBA" id="ARBA00010942"/>
    </source>
</evidence>
<evidence type="ECO:0000256" key="5">
    <source>
        <dbReference type="ARBA" id="ARBA00022519"/>
    </source>
</evidence>
<dbReference type="GO" id="GO:0005886">
    <property type="term" value="C:plasma membrane"/>
    <property type="evidence" value="ECO:0007669"/>
    <property type="project" value="UniProtKB-SubCell"/>
</dbReference>
<dbReference type="Proteomes" id="UP000243207">
    <property type="component" value="Chromosome I"/>
</dbReference>
<dbReference type="EMBL" id="LT629736">
    <property type="protein sequence ID" value="SDS60038.1"/>
    <property type="molecule type" value="Genomic_DNA"/>
</dbReference>
<evidence type="ECO:0000256" key="8">
    <source>
        <dbReference type="ARBA" id="ARBA00023136"/>
    </source>
</evidence>
<dbReference type="FunFam" id="3.30.70.1430:FF:000002">
    <property type="entry name" value="Efflux pump membrane transporter"/>
    <property type="match status" value="1"/>
</dbReference>
<dbReference type="NCBIfam" id="TIGR00915">
    <property type="entry name" value="2A0602"/>
    <property type="match status" value="1"/>
</dbReference>
<dbReference type="Pfam" id="PF00873">
    <property type="entry name" value="ACR_tran"/>
    <property type="match status" value="1"/>
</dbReference>
<evidence type="ECO:0000256" key="6">
    <source>
        <dbReference type="ARBA" id="ARBA00022692"/>
    </source>
</evidence>
<dbReference type="PRINTS" id="PR00702">
    <property type="entry name" value="ACRIFLAVINRP"/>
</dbReference>
<dbReference type="OrthoDB" id="9757904at2"/>
<accession>A0A1H1TIM1</accession>
<keyword evidence="6 9" id="KW-0812">Transmembrane</keyword>
<evidence type="ECO:0000256" key="1">
    <source>
        <dbReference type="ARBA" id="ARBA00004429"/>
    </source>
</evidence>
<dbReference type="Gene3D" id="3.30.2090.10">
    <property type="entry name" value="Multidrug efflux transporter AcrB TolC docking domain, DN and DC subdomains"/>
    <property type="match status" value="2"/>
</dbReference>
<evidence type="ECO:0000256" key="7">
    <source>
        <dbReference type="ARBA" id="ARBA00022989"/>
    </source>
</evidence>
<comment type="similarity">
    <text evidence="2 9">Belongs to the resistance-nodulation-cell division (RND) (TC 2.A.6) family.</text>
</comment>
<feature type="transmembrane region" description="Helical" evidence="9">
    <location>
        <begin position="873"/>
        <end position="890"/>
    </location>
</feature>
<keyword evidence="8 9" id="KW-0472">Membrane</keyword>
<dbReference type="FunFam" id="3.30.2090.10:FF:000001">
    <property type="entry name" value="Efflux pump membrane transporter"/>
    <property type="match status" value="1"/>
</dbReference>
<evidence type="ECO:0000313" key="11">
    <source>
        <dbReference type="Proteomes" id="UP000243207"/>
    </source>
</evidence>
<dbReference type="FunFam" id="1.20.1640.10:FF:000001">
    <property type="entry name" value="Efflux pump membrane transporter"/>
    <property type="match status" value="1"/>
</dbReference>
<dbReference type="InterPro" id="IPR001036">
    <property type="entry name" value="Acrflvin-R"/>
</dbReference>
<evidence type="ECO:0000256" key="3">
    <source>
        <dbReference type="ARBA" id="ARBA00022448"/>
    </source>
</evidence>
<gene>
    <name evidence="10" type="ORF">SAMN05216421_1820</name>
</gene>
<dbReference type="Gene3D" id="3.30.70.1430">
    <property type="entry name" value="Multidrug efflux transporter AcrB pore domain"/>
    <property type="match status" value="2"/>
</dbReference>
<dbReference type="GO" id="GO:0015562">
    <property type="term" value="F:efflux transmembrane transporter activity"/>
    <property type="evidence" value="ECO:0007669"/>
    <property type="project" value="InterPro"/>
</dbReference>
<dbReference type="FunFam" id="3.30.70.1430:FF:000001">
    <property type="entry name" value="Efflux pump membrane transporter"/>
    <property type="match status" value="1"/>
</dbReference>
<feature type="transmembrane region" description="Helical" evidence="9">
    <location>
        <begin position="339"/>
        <end position="359"/>
    </location>
</feature>
<feature type="transmembrane region" description="Helical" evidence="9">
    <location>
        <begin position="440"/>
        <end position="458"/>
    </location>
</feature>
<feature type="transmembrane region" description="Helical" evidence="9">
    <location>
        <begin position="392"/>
        <end position="413"/>
    </location>
</feature>
<feature type="transmembrane region" description="Helical" evidence="9">
    <location>
        <begin position="12"/>
        <end position="32"/>
    </location>
</feature>
<dbReference type="FunFam" id="3.30.2090.10:FF:000002">
    <property type="entry name" value="Efflux pump membrane transporter"/>
    <property type="match status" value="1"/>
</dbReference>
<dbReference type="GO" id="GO:0042910">
    <property type="term" value="F:xenobiotic transmembrane transporter activity"/>
    <property type="evidence" value="ECO:0007669"/>
    <property type="project" value="TreeGrafter"/>
</dbReference>
<dbReference type="SUPFAM" id="SSF82693">
    <property type="entry name" value="Multidrug efflux transporter AcrB pore domain, PN1, PN2, PC1 and PC2 subdomains"/>
    <property type="match status" value="3"/>
</dbReference>
<feature type="transmembrane region" description="Helical" evidence="9">
    <location>
        <begin position="470"/>
        <end position="497"/>
    </location>
</feature>
<dbReference type="SUPFAM" id="SSF82866">
    <property type="entry name" value="Multidrug efflux transporter AcrB transmembrane domain"/>
    <property type="match status" value="2"/>
</dbReference>
<name>A0A1H1TIM1_9GAMM</name>
<feature type="transmembrane region" description="Helical" evidence="9">
    <location>
        <begin position="923"/>
        <end position="947"/>
    </location>
</feature>
<dbReference type="NCBIfam" id="NF000282">
    <property type="entry name" value="RND_permease_1"/>
    <property type="match status" value="1"/>
</dbReference>
<keyword evidence="11" id="KW-1185">Reference proteome</keyword>
<proteinExistence type="inferred from homology"/>
<organism evidence="10 11">
    <name type="scientific">Halopseudomonas xinjiangensis</name>
    <dbReference type="NCBI Taxonomy" id="487184"/>
    <lineage>
        <taxon>Bacteria</taxon>
        <taxon>Pseudomonadati</taxon>
        <taxon>Pseudomonadota</taxon>
        <taxon>Gammaproteobacteria</taxon>
        <taxon>Pseudomonadales</taxon>
        <taxon>Pseudomonadaceae</taxon>
        <taxon>Halopseudomonas</taxon>
    </lineage>
</organism>
<dbReference type="PANTHER" id="PTHR32063">
    <property type="match status" value="1"/>
</dbReference>
<protein>
    <recommendedName>
        <fullName evidence="9">Efflux pump membrane transporter</fullName>
    </recommendedName>
</protein>
<comment type="subcellular location">
    <subcellularLocation>
        <location evidence="1 9">Cell inner membrane</location>
        <topology evidence="1 9">Multi-pass membrane protein</topology>
    </subcellularLocation>
</comment>
<feature type="transmembrane region" description="Helical" evidence="9">
    <location>
        <begin position="366"/>
        <end position="386"/>
    </location>
</feature>
<keyword evidence="3 9" id="KW-0813">Transport</keyword>
<dbReference type="STRING" id="487184.SAMN05216421_1820"/>
<keyword evidence="5 9" id="KW-0997">Cell inner membrane</keyword>
<keyword evidence="7 9" id="KW-1133">Transmembrane helix</keyword>
<dbReference type="PANTHER" id="PTHR32063:SF13">
    <property type="entry name" value="MULTIDRUG EFFLUX PUMP SUBUNIT ACRB-RELATED"/>
    <property type="match status" value="1"/>
</dbReference>
<feature type="transmembrane region" description="Helical" evidence="9">
    <location>
        <begin position="1004"/>
        <end position="1026"/>
    </location>
</feature>
<feature type="transmembrane region" description="Helical" evidence="9">
    <location>
        <begin position="897"/>
        <end position="917"/>
    </location>
</feature>
<evidence type="ECO:0000313" key="10">
    <source>
        <dbReference type="EMBL" id="SDS60038.1"/>
    </source>
</evidence>
<sequence>MSRFFIDRPVFAWVIALVIMLVGGLSLLKLPVNQYPSIAPPAIGISVNYPGASAQTVQDTVVQVIEQQLNGIDGLRYVTSESNADGSMSITVTFNQGVDPDIAQVQVQNKLQLATPLLPQEVQQQGIRVTKAVRNFLMVIGVVSTDGSMNRDDLADYIVSNIQDPLSRTSGVGDFQVFGAPYAMRVWLDPAKLNDFQLTPVDVSDAIRAQNVQISSGQLGGLPALPGQQLSATINGKTRLQTPEQFSAILLKVNPDGSQVRLGDVAQVELGAQSASISAQYNGMPASGIAVKLATGANALKTAEAVKETISRLEPFFPAGMEVVYPYETAPVVSASIEGVVHTLLEAVVLVFLVMYLFLQNFRATLIPTLAVPVVLLGTFGVLAAFGFTINILTMFAMVLAIGLLVDDAIVVVENVERVMVEEGLSPLEATRKSMGQIQGALVGIGLVLSAVFVPMAFFGGSTGVIYKQFAITIASAMALSVLVALVFTPALCATILKPIAKGDHHEKRGFFGWFNRTFNRGVSRYESGVAGMLKRKTPFVLLYLVIVAVMVVLFTRIPSAFLPGEDQGVLFAQVQTPAGSTAERTQRVVDAMRVYLLEEEGDVVNSVFTVTGFNFAGRGQNSGMAFIGLKPWDERPDPEQSVFALAERAQGYFDTLRDARVMAFAPPAVMELGNASGFNLYLQDNAGIGHDALMAARNQFLGMAAQHPALTAVRPNGLDDEPQYQLLIDDERARVLGVSLSDVNQTQSIAWGSAYVNDFIDRGRVKRVYLQGAASARMNPEDLDKWFVRNDQGEMVPMTAFASGEWVYGSPKLSRFNGLPSMEIMGEPAPGFSTGDAMAAVEELAAQLPPGVGVAWTGLSFEERLSGDQAPMLYALSLLVVFLCLAALYESWSIPLVVMLVVPLGVIGALLATLGRGLSNDVFFQVGLLTTVGLTAKNAILIVEFAKDLHEQGMSLFDAAVQACRMRLRPIVMTSLAFTLGVVPLALASGAGAGSSHAIGTGVIGGMITATVLAIFWVPLFFVMVSSVFGSKKKKAAAILPAEPMEGAL</sequence>
<evidence type="ECO:0000256" key="4">
    <source>
        <dbReference type="ARBA" id="ARBA00022475"/>
    </source>
</evidence>
<dbReference type="Gene3D" id="3.30.70.1440">
    <property type="entry name" value="Multidrug efflux transporter AcrB pore domain"/>
    <property type="match status" value="1"/>
</dbReference>
<dbReference type="Gene3D" id="1.20.1640.10">
    <property type="entry name" value="Multidrug efflux transporter AcrB transmembrane domain"/>
    <property type="match status" value="2"/>
</dbReference>
<dbReference type="RefSeq" id="WP_093393512.1">
    <property type="nucleotide sequence ID" value="NZ_LT629736.1"/>
</dbReference>
<reference evidence="11" key="1">
    <citation type="submission" date="2016-10" db="EMBL/GenBank/DDBJ databases">
        <authorList>
            <person name="Varghese N."/>
            <person name="Submissions S."/>
        </authorList>
    </citation>
    <scope>NUCLEOTIDE SEQUENCE [LARGE SCALE GENOMIC DNA]</scope>
    <source>
        <strain evidence="11">NRRL B-51270</strain>
    </source>
</reference>
<feature type="transmembrane region" description="Helical" evidence="9">
    <location>
        <begin position="972"/>
        <end position="992"/>
    </location>
</feature>
<dbReference type="AlphaFoldDB" id="A0A1H1TIM1"/>
<keyword evidence="4" id="KW-1003">Cell membrane</keyword>
<dbReference type="SUPFAM" id="SSF82714">
    <property type="entry name" value="Multidrug efflux transporter AcrB TolC docking domain, DN and DC subdomains"/>
    <property type="match status" value="2"/>
</dbReference>